<evidence type="ECO:0000313" key="13">
    <source>
        <dbReference type="Proteomes" id="UP000256661"/>
    </source>
</evidence>
<dbReference type="AlphaFoldDB" id="A0A3D9T1T5"/>
<feature type="domain" description="Acylphosphatase-like" evidence="10">
    <location>
        <begin position="8"/>
        <end position="94"/>
    </location>
</feature>
<dbReference type="InterPro" id="IPR011125">
    <property type="entry name" value="Znf_HypF"/>
</dbReference>
<dbReference type="PANTHER" id="PTHR42959">
    <property type="entry name" value="CARBAMOYLTRANSFERASE"/>
    <property type="match status" value="1"/>
</dbReference>
<accession>A0A3D9T1T5</accession>
<dbReference type="GO" id="GO:0051604">
    <property type="term" value="P:protein maturation"/>
    <property type="evidence" value="ECO:0007669"/>
    <property type="project" value="TreeGrafter"/>
</dbReference>
<dbReference type="Proteomes" id="UP000256661">
    <property type="component" value="Unassembled WGS sequence"/>
</dbReference>
<dbReference type="UniPathway" id="UPA00335"/>
<dbReference type="EC" id="6.2.-.-" evidence="8"/>
<feature type="domain" description="YrdC-like" evidence="11">
    <location>
        <begin position="203"/>
        <end position="382"/>
    </location>
</feature>
<gene>
    <name evidence="12" type="ORF">DFJ69_3256</name>
</gene>
<dbReference type="InterPro" id="IPR001792">
    <property type="entry name" value="Acylphosphatase-like_dom"/>
</dbReference>
<dbReference type="RefSeq" id="WP_211328979.1">
    <property type="nucleotide sequence ID" value="NZ_QTTT01000001.1"/>
</dbReference>
<dbReference type="InterPro" id="IPR055128">
    <property type="entry name" value="HypF_C_2"/>
</dbReference>
<feature type="active site" evidence="9">
    <location>
        <position position="41"/>
    </location>
</feature>
<keyword evidence="4" id="KW-0479">Metal-binding</keyword>
<proteinExistence type="inferred from homology"/>
<dbReference type="PANTHER" id="PTHR42959:SF1">
    <property type="entry name" value="CARBAMOYLTRANSFERASE HYPF"/>
    <property type="match status" value="1"/>
</dbReference>
<dbReference type="Pfam" id="PF22521">
    <property type="entry name" value="HypF_C_2"/>
    <property type="match status" value="1"/>
</dbReference>
<keyword evidence="9" id="KW-0378">Hydrolase</keyword>
<evidence type="ECO:0000256" key="7">
    <source>
        <dbReference type="ARBA" id="ARBA00048220"/>
    </source>
</evidence>
<keyword evidence="13" id="KW-1185">Reference proteome</keyword>
<evidence type="ECO:0000256" key="9">
    <source>
        <dbReference type="PROSITE-ProRule" id="PRU00520"/>
    </source>
</evidence>
<evidence type="ECO:0000256" key="8">
    <source>
        <dbReference type="PIRNR" id="PIRNR006256"/>
    </source>
</evidence>
<sequence>MDAGVPARMRIRVEGMVRGVGFRPFVYGLAGEYGLAGFVGNDTHGVFVEAEGDAPALAEFAAALELRPPPLARVERVVSEHAEPVGERGFRIVDDDGDVAPEELMPPDVAPCDACLAEIADPKSRRHRYAFTECAACGPRFTVAHDAPYERRRTAMAGFTMCGLCAGEHRDPKDRRFQAHGISCPGCGPTLRLVKADGGDVAGDPIETAAKWLLKGKVLAVKGPGGYHLAALADHRQAVNALRARLGREEEPFPVMAPDLAAARALVRLDPEAEDVLAGPRRPIVLVPLREDAAVADTVAPGVRDLGVILPSTPLHHLLAARVGRPFVLVGADTHRDDDARARLAGIADGFLLHDREIRARADDSVVRVFRGRELPLRRARGHVPSPVPVKWPFHRHVLACGAARRSTFCVAKGHQAFVSHHVGDLRTYNERVSHFCRLFSVRPEIVAHDLHPEYLSTKYALEREGVHLVGVQHHHAHIASCLAENGESGPVIGVAFDGLGHGEDGTLWGGELLIADLLGFERAGHLVAVPMPGGPAAVREPWRMAAAYLDAIYGDTVPPPLRLPRRHGEDWAAMVALCRSDVGGDAPRTSSAGRLFDAVAALVGLRDEVAYDGQAAFELEQRVDPHERGGYAAAVTEGAVVTIAGADLVRCVANDLVTGVGTGRIAARFHNGLARAIVRAACALRERTGLRTVALSGGVFQNVVLLDRTVTWLHDESFRVLIHRRVPSNDGGISLGQAVVAAARARGGAVGC</sequence>
<dbReference type="GO" id="GO:0016874">
    <property type="term" value="F:ligase activity"/>
    <property type="evidence" value="ECO:0007669"/>
    <property type="project" value="UniProtKB-UniRule"/>
</dbReference>
<dbReference type="Pfam" id="PF01300">
    <property type="entry name" value="Sua5_yciO_yrdC"/>
    <property type="match status" value="1"/>
</dbReference>
<dbReference type="InterPro" id="IPR041440">
    <property type="entry name" value="HypF_C"/>
</dbReference>
<evidence type="ECO:0000256" key="6">
    <source>
        <dbReference type="ARBA" id="ARBA00022833"/>
    </source>
</evidence>
<evidence type="ECO:0000313" key="12">
    <source>
        <dbReference type="EMBL" id="REE97781.1"/>
    </source>
</evidence>
<dbReference type="Gene3D" id="3.30.420.40">
    <property type="match status" value="1"/>
</dbReference>
<dbReference type="Gene3D" id="3.90.870.50">
    <property type="match status" value="1"/>
</dbReference>
<organism evidence="12 13">
    <name type="scientific">Thermomonospora umbrina</name>
    <dbReference type="NCBI Taxonomy" id="111806"/>
    <lineage>
        <taxon>Bacteria</taxon>
        <taxon>Bacillati</taxon>
        <taxon>Actinomycetota</taxon>
        <taxon>Actinomycetes</taxon>
        <taxon>Streptosporangiales</taxon>
        <taxon>Thermomonosporaceae</taxon>
        <taxon>Thermomonospora</taxon>
    </lineage>
</organism>
<dbReference type="Pfam" id="PF17788">
    <property type="entry name" value="HypF_C"/>
    <property type="match status" value="1"/>
</dbReference>
<feature type="active site" evidence="9">
    <location>
        <position position="23"/>
    </location>
</feature>
<comment type="similarity">
    <text evidence="2 8">Belongs to the carbamoyltransferase HypF family.</text>
</comment>
<dbReference type="SUPFAM" id="SSF54975">
    <property type="entry name" value="Acylphosphatase/BLUF domain-like"/>
    <property type="match status" value="1"/>
</dbReference>
<dbReference type="Pfam" id="PF00708">
    <property type="entry name" value="Acylphosphatase"/>
    <property type="match status" value="1"/>
</dbReference>
<comment type="catalytic activity">
    <reaction evidence="7">
        <text>C-terminal L-cysteinyl-[HypE protein] + carbamoyl phosphate + ATP + H2O = C-terminal S-carboxamide-L-cysteinyl-[HypE protein] + AMP + phosphate + diphosphate + H(+)</text>
        <dbReference type="Rhea" id="RHEA:55636"/>
        <dbReference type="Rhea" id="RHEA-COMP:14247"/>
        <dbReference type="Rhea" id="RHEA-COMP:14392"/>
        <dbReference type="ChEBI" id="CHEBI:15377"/>
        <dbReference type="ChEBI" id="CHEBI:15378"/>
        <dbReference type="ChEBI" id="CHEBI:30616"/>
        <dbReference type="ChEBI" id="CHEBI:33019"/>
        <dbReference type="ChEBI" id="CHEBI:43474"/>
        <dbReference type="ChEBI" id="CHEBI:58228"/>
        <dbReference type="ChEBI" id="CHEBI:76913"/>
        <dbReference type="ChEBI" id="CHEBI:139126"/>
        <dbReference type="ChEBI" id="CHEBI:456215"/>
    </reaction>
</comment>
<dbReference type="InterPro" id="IPR017945">
    <property type="entry name" value="DHBP_synth_RibB-like_a/b_dom"/>
</dbReference>
<dbReference type="Pfam" id="PF07503">
    <property type="entry name" value="zf-HYPF"/>
    <property type="match status" value="2"/>
</dbReference>
<name>A0A3D9T1T5_9ACTN</name>
<keyword evidence="6" id="KW-0862">Zinc</keyword>
<dbReference type="EMBL" id="QTTT01000001">
    <property type="protein sequence ID" value="REE97781.1"/>
    <property type="molecule type" value="Genomic_DNA"/>
</dbReference>
<evidence type="ECO:0000256" key="4">
    <source>
        <dbReference type="ARBA" id="ARBA00022723"/>
    </source>
</evidence>
<reference evidence="12 13" key="1">
    <citation type="submission" date="2018-08" db="EMBL/GenBank/DDBJ databases">
        <title>Sequencing the genomes of 1000 actinobacteria strains.</title>
        <authorList>
            <person name="Klenk H.-P."/>
        </authorList>
    </citation>
    <scope>NUCLEOTIDE SEQUENCE [LARGE SCALE GENOMIC DNA]</scope>
    <source>
        <strain evidence="12 13">DSM 43927</strain>
    </source>
</reference>
<dbReference type="InterPro" id="IPR004421">
    <property type="entry name" value="Carbamoyltransferase_HypF"/>
</dbReference>
<evidence type="ECO:0000259" key="11">
    <source>
        <dbReference type="PROSITE" id="PS51163"/>
    </source>
</evidence>
<dbReference type="NCBIfam" id="TIGR00143">
    <property type="entry name" value="hypF"/>
    <property type="match status" value="1"/>
</dbReference>
<evidence type="ECO:0000259" key="10">
    <source>
        <dbReference type="PROSITE" id="PS51160"/>
    </source>
</evidence>
<dbReference type="InterPro" id="IPR051060">
    <property type="entry name" value="Carbamoyltrans_HypF-like"/>
</dbReference>
<keyword evidence="5" id="KW-0863">Zinc-finger</keyword>
<dbReference type="Gene3D" id="3.30.110.120">
    <property type="match status" value="1"/>
</dbReference>
<dbReference type="GO" id="GO:0003725">
    <property type="term" value="F:double-stranded RNA binding"/>
    <property type="evidence" value="ECO:0007669"/>
    <property type="project" value="InterPro"/>
</dbReference>
<dbReference type="GO" id="GO:0003998">
    <property type="term" value="F:acylphosphatase activity"/>
    <property type="evidence" value="ECO:0007669"/>
    <property type="project" value="UniProtKB-EC"/>
</dbReference>
<evidence type="ECO:0000256" key="1">
    <source>
        <dbReference type="ARBA" id="ARBA00004711"/>
    </source>
</evidence>
<dbReference type="PROSITE" id="PS51160">
    <property type="entry name" value="ACYLPHOSPHATASE_3"/>
    <property type="match status" value="1"/>
</dbReference>
<dbReference type="Gene3D" id="3.30.420.360">
    <property type="match status" value="1"/>
</dbReference>
<evidence type="ECO:0000256" key="5">
    <source>
        <dbReference type="ARBA" id="ARBA00022771"/>
    </source>
</evidence>
<evidence type="ECO:0000256" key="3">
    <source>
        <dbReference type="ARBA" id="ARBA00022598"/>
    </source>
</evidence>
<comment type="caution">
    <text evidence="12">The sequence shown here is derived from an EMBL/GenBank/DDBJ whole genome shotgun (WGS) entry which is preliminary data.</text>
</comment>
<dbReference type="GO" id="GO:0008270">
    <property type="term" value="F:zinc ion binding"/>
    <property type="evidence" value="ECO:0007669"/>
    <property type="project" value="UniProtKB-KW"/>
</dbReference>
<dbReference type="InterPro" id="IPR036046">
    <property type="entry name" value="Acylphosphatase-like_dom_sf"/>
</dbReference>
<keyword evidence="3" id="KW-0436">Ligase</keyword>
<evidence type="ECO:0000256" key="2">
    <source>
        <dbReference type="ARBA" id="ARBA00008097"/>
    </source>
</evidence>
<comment type="pathway">
    <text evidence="1">Protein modification; [NiFe] hydrogenase maturation.</text>
</comment>
<dbReference type="GO" id="GO:0016743">
    <property type="term" value="F:carboxyl- or carbamoyltransferase activity"/>
    <property type="evidence" value="ECO:0007669"/>
    <property type="project" value="UniProtKB-UniRule"/>
</dbReference>
<protein>
    <recommendedName>
        <fullName evidence="8">Carbamoyltransferase</fullName>
        <ecNumber evidence="8">6.2.-.-</ecNumber>
    </recommendedName>
</protein>
<dbReference type="PROSITE" id="PS51163">
    <property type="entry name" value="YRDC"/>
    <property type="match status" value="1"/>
</dbReference>
<dbReference type="PIRSF" id="PIRSF006256">
    <property type="entry name" value="CMPcnvr_hdrg_mat"/>
    <property type="match status" value="1"/>
</dbReference>
<comment type="catalytic activity">
    <reaction evidence="9">
        <text>an acyl phosphate + H2O = a carboxylate + phosphate + H(+)</text>
        <dbReference type="Rhea" id="RHEA:14965"/>
        <dbReference type="ChEBI" id="CHEBI:15377"/>
        <dbReference type="ChEBI" id="CHEBI:15378"/>
        <dbReference type="ChEBI" id="CHEBI:29067"/>
        <dbReference type="ChEBI" id="CHEBI:43474"/>
        <dbReference type="ChEBI" id="CHEBI:59918"/>
        <dbReference type="EC" id="3.6.1.7"/>
    </reaction>
</comment>
<dbReference type="SUPFAM" id="SSF55821">
    <property type="entry name" value="YrdC/RibB"/>
    <property type="match status" value="1"/>
</dbReference>
<dbReference type="InterPro" id="IPR006070">
    <property type="entry name" value="Sua5-like_dom"/>
</dbReference>